<dbReference type="GO" id="GO:0009986">
    <property type="term" value="C:cell surface"/>
    <property type="evidence" value="ECO:0007669"/>
    <property type="project" value="UniProtKB-SubCell"/>
</dbReference>
<evidence type="ECO:0000256" key="8">
    <source>
        <dbReference type="ARBA" id="ARBA00022842"/>
    </source>
</evidence>
<dbReference type="SMART" id="SM01193">
    <property type="entry name" value="Enolase_N"/>
    <property type="match status" value="1"/>
</dbReference>
<dbReference type="SFLD" id="SFLDG00178">
    <property type="entry name" value="enolase"/>
    <property type="match status" value="1"/>
</dbReference>
<evidence type="ECO:0000256" key="1">
    <source>
        <dbReference type="ARBA" id="ARBA00005031"/>
    </source>
</evidence>
<dbReference type="PROSITE" id="PS00164">
    <property type="entry name" value="ENOLASE"/>
    <property type="match status" value="1"/>
</dbReference>
<dbReference type="PIRSF" id="PIRSF001400">
    <property type="entry name" value="Enolase"/>
    <property type="match status" value="1"/>
</dbReference>
<evidence type="ECO:0000256" key="11">
    <source>
        <dbReference type="ARBA" id="ARBA00045763"/>
    </source>
</evidence>
<evidence type="ECO:0000256" key="7">
    <source>
        <dbReference type="ARBA" id="ARBA00022723"/>
    </source>
</evidence>
<feature type="binding site" evidence="12 15">
    <location>
        <position position="293"/>
    </location>
    <ligand>
        <name>Mg(2+)</name>
        <dbReference type="ChEBI" id="CHEBI:18420"/>
    </ligand>
</feature>
<dbReference type="OrthoDB" id="9804716at2"/>
<feature type="active site" description="Proton acceptor" evidence="12 13">
    <location>
        <position position="345"/>
    </location>
</feature>
<dbReference type="SFLD" id="SFLDF00002">
    <property type="entry name" value="enolase"/>
    <property type="match status" value="1"/>
</dbReference>
<feature type="binding site" evidence="14">
    <location>
        <position position="164"/>
    </location>
    <ligand>
        <name>substrate</name>
    </ligand>
</feature>
<dbReference type="SUPFAM" id="SSF51604">
    <property type="entry name" value="Enolase C-terminal domain-like"/>
    <property type="match status" value="1"/>
</dbReference>
<dbReference type="SUPFAM" id="SSF54826">
    <property type="entry name" value="Enolase N-terminal domain-like"/>
    <property type="match status" value="1"/>
</dbReference>
<evidence type="ECO:0000256" key="2">
    <source>
        <dbReference type="ARBA" id="ARBA00009604"/>
    </source>
</evidence>
<dbReference type="CDD" id="cd03313">
    <property type="entry name" value="enolase"/>
    <property type="match status" value="1"/>
</dbReference>
<comment type="cofactor">
    <cofactor evidence="15">
        <name>Mg(2+)</name>
        <dbReference type="ChEBI" id="CHEBI:18420"/>
    </cofactor>
    <text evidence="15">Mg(2+) is required for catalysis and for stabilizing the dimer.</text>
</comment>
<dbReference type="GO" id="GO:0000015">
    <property type="term" value="C:phosphopyruvate hydratase complex"/>
    <property type="evidence" value="ECO:0007669"/>
    <property type="project" value="InterPro"/>
</dbReference>
<evidence type="ECO:0000256" key="14">
    <source>
        <dbReference type="PIRSR" id="PIRSR001400-2"/>
    </source>
</evidence>
<dbReference type="InterPro" id="IPR020809">
    <property type="entry name" value="Enolase_CS"/>
</dbReference>
<dbReference type="STRING" id="716544.wcw_1862"/>
<dbReference type="HOGENOM" id="CLU_031223_2_1_0"/>
<keyword evidence="5 12" id="KW-0963">Cytoplasm</keyword>
<comment type="pathway">
    <text evidence="1 12">Carbohydrate degradation; glycolysis; pyruvate from D-glyceraldehyde 3-phosphate: step 4/5.</text>
</comment>
<dbReference type="GO" id="GO:0006096">
    <property type="term" value="P:glycolytic process"/>
    <property type="evidence" value="ECO:0007669"/>
    <property type="project" value="UniProtKB-UniRule"/>
</dbReference>
<keyword evidence="8 12" id="KW-0460">Magnesium</keyword>
<dbReference type="AlphaFoldDB" id="D6YT05"/>
<dbReference type="Gene3D" id="3.30.390.10">
    <property type="entry name" value="Enolase-like, N-terminal domain"/>
    <property type="match status" value="1"/>
</dbReference>
<keyword evidence="19" id="KW-1185">Reference proteome</keyword>
<keyword evidence="9 12" id="KW-0324">Glycolysis</keyword>
<evidence type="ECO:0000259" key="16">
    <source>
        <dbReference type="SMART" id="SM01192"/>
    </source>
</evidence>
<feature type="binding site" evidence="12">
    <location>
        <position position="374"/>
    </location>
    <ligand>
        <name>(2R)-2-phosphoglycerate</name>
        <dbReference type="ChEBI" id="CHEBI:58289"/>
    </ligand>
</feature>
<evidence type="ECO:0000256" key="4">
    <source>
        <dbReference type="ARBA" id="ARBA00017068"/>
    </source>
</evidence>
<proteinExistence type="inferred from homology"/>
<dbReference type="EC" id="4.2.1.11" evidence="3 12"/>
<dbReference type="InterPro" id="IPR029017">
    <property type="entry name" value="Enolase-like_N"/>
</dbReference>
<feature type="binding site" evidence="14">
    <location>
        <position position="293"/>
    </location>
    <ligand>
        <name>substrate</name>
    </ligand>
</feature>
<feature type="domain" description="Enolase N-terminal" evidence="17">
    <location>
        <begin position="4"/>
        <end position="134"/>
    </location>
</feature>
<dbReference type="eggNOG" id="COG0148">
    <property type="taxonomic scope" value="Bacteria"/>
</dbReference>
<dbReference type="GO" id="GO:0004634">
    <property type="term" value="F:phosphopyruvate hydratase activity"/>
    <property type="evidence" value="ECO:0007669"/>
    <property type="project" value="UniProtKB-UniRule"/>
</dbReference>
<evidence type="ECO:0000256" key="3">
    <source>
        <dbReference type="ARBA" id="ARBA00012058"/>
    </source>
</evidence>
<dbReference type="GO" id="GO:0005576">
    <property type="term" value="C:extracellular region"/>
    <property type="evidence" value="ECO:0007669"/>
    <property type="project" value="UniProtKB-SubCell"/>
</dbReference>
<dbReference type="Pfam" id="PF03952">
    <property type="entry name" value="Enolase_N"/>
    <property type="match status" value="1"/>
</dbReference>
<dbReference type="SMART" id="SM01192">
    <property type="entry name" value="Enolase_C"/>
    <property type="match status" value="1"/>
</dbReference>
<accession>D6YT05</accession>
<keyword evidence="10 12" id="KW-0456">Lyase</keyword>
<dbReference type="FunFam" id="3.20.20.120:FF:000001">
    <property type="entry name" value="Enolase"/>
    <property type="match status" value="1"/>
</dbReference>
<feature type="binding site" evidence="12 15">
    <location>
        <position position="320"/>
    </location>
    <ligand>
        <name>Mg(2+)</name>
        <dbReference type="ChEBI" id="CHEBI:18420"/>
    </ligand>
</feature>
<dbReference type="KEGG" id="wch:wcw_1862"/>
<dbReference type="GO" id="GO:0000287">
    <property type="term" value="F:magnesium ion binding"/>
    <property type="evidence" value="ECO:0007669"/>
    <property type="project" value="UniProtKB-UniRule"/>
</dbReference>
<dbReference type="PANTHER" id="PTHR11902">
    <property type="entry name" value="ENOLASE"/>
    <property type="match status" value="1"/>
</dbReference>
<evidence type="ECO:0000313" key="19">
    <source>
        <dbReference type="Proteomes" id="UP000001505"/>
    </source>
</evidence>
<feature type="active site" description="Proton donor" evidence="12 13">
    <location>
        <position position="205"/>
    </location>
</feature>
<dbReference type="RefSeq" id="WP_013182900.1">
    <property type="nucleotide sequence ID" value="NC_014225.1"/>
</dbReference>
<feature type="binding site" evidence="12">
    <location>
        <position position="163"/>
    </location>
    <ligand>
        <name>(2R)-2-phosphoglycerate</name>
        <dbReference type="ChEBI" id="CHEBI:58289"/>
    </ligand>
</feature>
<feature type="binding site" evidence="12">
    <location>
        <position position="375"/>
    </location>
    <ligand>
        <name>(2R)-2-phosphoglycerate</name>
        <dbReference type="ChEBI" id="CHEBI:58289"/>
    </ligand>
</feature>
<dbReference type="PRINTS" id="PR00148">
    <property type="entry name" value="ENOLASE"/>
</dbReference>
<name>D6YT05_WADCW</name>
<dbReference type="PANTHER" id="PTHR11902:SF1">
    <property type="entry name" value="ENOLASE"/>
    <property type="match status" value="1"/>
</dbReference>
<comment type="subcellular location">
    <subcellularLocation>
        <location evidence="12">Cytoplasm</location>
    </subcellularLocation>
    <subcellularLocation>
        <location evidence="12">Secreted</location>
    </subcellularLocation>
    <subcellularLocation>
        <location evidence="12">Cell surface</location>
    </subcellularLocation>
    <text evidence="12">Fractions of enolase are present in both the cytoplasm and on the cell surface.</text>
</comment>
<feature type="binding site" evidence="14">
    <location>
        <position position="155"/>
    </location>
    <ligand>
        <name>substrate</name>
    </ligand>
</feature>
<feature type="binding site" evidence="14">
    <location>
        <position position="320"/>
    </location>
    <ligand>
        <name>substrate</name>
    </ligand>
</feature>
<feature type="binding site" evidence="14">
    <location>
        <begin position="372"/>
        <end position="375"/>
    </location>
    <ligand>
        <name>substrate</name>
    </ligand>
</feature>
<keyword evidence="6 12" id="KW-0964">Secreted</keyword>
<sequence length="431" mass="47254">MSRIRSVKAIEVLDSRGFPTVEVMITTDQNMMAKAVVPSGASTGTHEALELRDGDKSRYFGKGVELAVQHVNGPIAQLLIGEHVFDQTRLDMLMIAADGSKNKEHWGANAILGASLALARVGALTAGLPLYRYIGGCHTYVLPCPMMNIINGGAHADNSLDFQEFMIRPVGAPTFKEAVRWGSEIFHTLKALLKKKGHVTAVGDEGGFAPNLNSNEEALDLILEAVEKAGYKPGEQIALALDCAASEFYDKMAKKYIEKKKQERNQSYAERTSEEQIGYLKELCARYPIDSIEDGLDEADWSGWKLLTEQIGAKVQIVGDDLFVTNPDYLSKGIREKVANSILIKVNQIGTLTETLETVKIAHTHGYTSVISHRSGETEDTMIADISVAVNSGQIKTGSLSRTDRICKYNRLLNIEAGLGNVARYYDSNQR</sequence>
<feature type="binding site" evidence="12 15">
    <location>
        <position position="242"/>
    </location>
    <ligand>
        <name>Mg(2+)</name>
        <dbReference type="ChEBI" id="CHEBI:18420"/>
    </ligand>
</feature>
<dbReference type="InterPro" id="IPR020811">
    <property type="entry name" value="Enolase_N"/>
</dbReference>
<dbReference type="SFLD" id="SFLDS00001">
    <property type="entry name" value="Enolase"/>
    <property type="match status" value="1"/>
</dbReference>
<evidence type="ECO:0000313" key="18">
    <source>
        <dbReference type="EMBL" id="ADI39200.1"/>
    </source>
</evidence>
<dbReference type="HAMAP" id="MF_00318">
    <property type="entry name" value="Enolase"/>
    <property type="match status" value="1"/>
</dbReference>
<evidence type="ECO:0000256" key="13">
    <source>
        <dbReference type="PIRSR" id="PIRSR001400-1"/>
    </source>
</evidence>
<feature type="binding site" evidence="12">
    <location>
        <position position="396"/>
    </location>
    <ligand>
        <name>(2R)-2-phosphoglycerate</name>
        <dbReference type="ChEBI" id="CHEBI:58289"/>
    </ligand>
</feature>
<dbReference type="Pfam" id="PF00113">
    <property type="entry name" value="Enolase_C"/>
    <property type="match status" value="1"/>
</dbReference>
<keyword evidence="7 12" id="KW-0479">Metal-binding</keyword>
<evidence type="ECO:0000256" key="15">
    <source>
        <dbReference type="PIRSR" id="PIRSR001400-3"/>
    </source>
</evidence>
<dbReference type="InterPro" id="IPR036849">
    <property type="entry name" value="Enolase-like_C_sf"/>
</dbReference>
<dbReference type="NCBIfam" id="TIGR01060">
    <property type="entry name" value="eno"/>
    <property type="match status" value="1"/>
</dbReference>
<evidence type="ECO:0000256" key="6">
    <source>
        <dbReference type="ARBA" id="ARBA00022525"/>
    </source>
</evidence>
<dbReference type="Gene3D" id="3.20.20.120">
    <property type="entry name" value="Enolase-like C-terminal domain"/>
    <property type="match status" value="1"/>
</dbReference>
<evidence type="ECO:0000256" key="10">
    <source>
        <dbReference type="ARBA" id="ARBA00023239"/>
    </source>
</evidence>
<evidence type="ECO:0000256" key="12">
    <source>
        <dbReference type="HAMAP-Rule" id="MF_00318"/>
    </source>
</evidence>
<feature type="domain" description="Enolase C-terminal TIM barrel" evidence="16">
    <location>
        <begin position="139"/>
        <end position="430"/>
    </location>
</feature>
<gene>
    <name evidence="12 18" type="primary">eno</name>
    <name evidence="18" type="ordered locus">wcw_1862</name>
</gene>
<comment type="similarity">
    <text evidence="2 12">Belongs to the enolase family.</text>
</comment>
<comment type="function">
    <text evidence="11 12">Catalyzes the reversible conversion of 2-phosphoglycerate (2-PG) into phosphoenolpyruvate (PEP). It is essential for the degradation of carbohydrates via glycolysis.</text>
</comment>
<dbReference type="InterPro" id="IPR020810">
    <property type="entry name" value="Enolase_C"/>
</dbReference>
<comment type="catalytic activity">
    <reaction evidence="12">
        <text>(2R)-2-phosphoglycerate = phosphoenolpyruvate + H2O</text>
        <dbReference type="Rhea" id="RHEA:10164"/>
        <dbReference type="ChEBI" id="CHEBI:15377"/>
        <dbReference type="ChEBI" id="CHEBI:58289"/>
        <dbReference type="ChEBI" id="CHEBI:58702"/>
        <dbReference type="EC" id="4.2.1.11"/>
    </reaction>
</comment>
<protein>
    <recommendedName>
        <fullName evidence="4 12">Enolase</fullName>
        <ecNumber evidence="3 12">4.2.1.11</ecNumber>
    </recommendedName>
    <alternativeName>
        <fullName evidence="12">2-phospho-D-glycerate hydro-lyase</fullName>
    </alternativeName>
    <alternativeName>
        <fullName evidence="12">2-phosphoglycerate dehydratase</fullName>
    </alternativeName>
</protein>
<dbReference type="EMBL" id="CP001928">
    <property type="protein sequence ID" value="ADI39200.1"/>
    <property type="molecule type" value="Genomic_DNA"/>
</dbReference>
<dbReference type="InterPro" id="IPR000941">
    <property type="entry name" value="Enolase"/>
</dbReference>
<feature type="binding site" evidence="14">
    <location>
        <position position="396"/>
    </location>
    <ligand>
        <name>substrate</name>
    </ligand>
</feature>
<comment type="cofactor">
    <cofactor evidence="12">
        <name>Mg(2+)</name>
        <dbReference type="ChEBI" id="CHEBI:18420"/>
    </cofactor>
    <text evidence="12">Binds a second Mg(2+) ion via substrate during catalysis.</text>
</comment>
<evidence type="ECO:0000259" key="17">
    <source>
        <dbReference type="SMART" id="SM01193"/>
    </source>
</evidence>
<evidence type="ECO:0000256" key="9">
    <source>
        <dbReference type="ARBA" id="ARBA00023152"/>
    </source>
</evidence>
<dbReference type="Proteomes" id="UP000001505">
    <property type="component" value="Chromosome"/>
</dbReference>
<feature type="binding site" evidence="12">
    <location>
        <position position="345"/>
    </location>
    <ligand>
        <name>(2R)-2-phosphoglycerate</name>
        <dbReference type="ChEBI" id="CHEBI:58289"/>
    </ligand>
</feature>
<dbReference type="UniPathway" id="UPA00109">
    <property type="reaction ID" value="UER00187"/>
</dbReference>
<organism evidence="18 19">
    <name type="scientific">Waddlia chondrophila (strain ATCC VR-1470 / WSU 86-1044)</name>
    <dbReference type="NCBI Taxonomy" id="716544"/>
    <lineage>
        <taxon>Bacteria</taxon>
        <taxon>Pseudomonadati</taxon>
        <taxon>Chlamydiota</taxon>
        <taxon>Chlamydiia</taxon>
        <taxon>Parachlamydiales</taxon>
        <taxon>Waddliaceae</taxon>
        <taxon>Waddlia</taxon>
    </lineage>
</organism>
<reference evidence="18 19" key="1">
    <citation type="journal article" date="2010" name="PLoS ONE">
        <title>The Waddlia genome: a window into chlamydial biology.</title>
        <authorList>
            <person name="Bertelli C."/>
            <person name="Collyn F."/>
            <person name="Croxatto A."/>
            <person name="Ruckert C."/>
            <person name="Polkinghorne A."/>
            <person name="Kebbi-Beghdadi C."/>
            <person name="Goesmann A."/>
            <person name="Vaughan L."/>
            <person name="Greub G."/>
        </authorList>
    </citation>
    <scope>NUCLEOTIDE SEQUENCE [LARGE SCALE GENOMIC DNA]</scope>
    <source>
        <strain evidence="19">ATCC VR-1470 / WSU 86-1044</strain>
    </source>
</reference>
<evidence type="ECO:0000256" key="5">
    <source>
        <dbReference type="ARBA" id="ARBA00022490"/>
    </source>
</evidence>